<dbReference type="Proteomes" id="UP000695022">
    <property type="component" value="Unplaced"/>
</dbReference>
<sequence>PSADAGEACDDAAVADMLRGLPQLSAAQAARMHDAVQSACISACRQRSAEHGRDSLTRGQHRAMMSAITMETLRAFLPQLPLTMLHDTLPNEKVSSAAASTDPGDWPERAWLRHREKQRETLERYASEDSLMCAPPPPVQQDVEFDILANLGLFTEEGAGVSDACSPLKLKRRQVTGLLQAKALTWDKRTAEWPDCLDCHSHNVFYNRGRRTEKYEQRIADTALRSVQGETATTQPSLQRPARRTASQRHLSSNAVAISRTKHNRQTHSIHDDWQALLRLYLECSAQAVPVADTDSAIVSVNPRTNIPLVRCELAFNPLVSRVSKMTKQLKHLLDDRLSGDDYSGTI</sequence>
<proteinExistence type="predicted"/>
<dbReference type="GeneID" id="106811132"/>
<dbReference type="InterPro" id="IPR039061">
    <property type="entry name" value="MTBP"/>
</dbReference>
<name>A0ABM1ED89_PRICU</name>
<keyword evidence="2" id="KW-1185">Reference proteome</keyword>
<dbReference type="RefSeq" id="XP_014670160.1">
    <property type="nucleotide sequence ID" value="XM_014814674.1"/>
</dbReference>
<feature type="region of interest" description="Disordered" evidence="1">
    <location>
        <begin position="227"/>
        <end position="264"/>
    </location>
</feature>
<evidence type="ECO:0000256" key="1">
    <source>
        <dbReference type="SAM" id="MobiDB-lite"/>
    </source>
</evidence>
<gene>
    <name evidence="3" type="primary">LOC106811132</name>
</gene>
<evidence type="ECO:0000313" key="2">
    <source>
        <dbReference type="Proteomes" id="UP000695022"/>
    </source>
</evidence>
<feature type="non-terminal residue" evidence="3">
    <location>
        <position position="1"/>
    </location>
</feature>
<dbReference type="PANTHER" id="PTHR14382:SF1">
    <property type="entry name" value="MDM2-BINDING PROTEIN"/>
    <property type="match status" value="1"/>
</dbReference>
<dbReference type="PANTHER" id="PTHR14382">
    <property type="entry name" value="MDM2-BINDING PROTEIN"/>
    <property type="match status" value="1"/>
</dbReference>
<protein>
    <submittedName>
        <fullName evidence="3">Uncharacterized protein LOC106811132</fullName>
    </submittedName>
</protein>
<feature type="compositionally biased region" description="Polar residues" evidence="1">
    <location>
        <begin position="228"/>
        <end position="238"/>
    </location>
</feature>
<reference evidence="3" key="1">
    <citation type="submission" date="2025-08" db="UniProtKB">
        <authorList>
            <consortium name="RefSeq"/>
        </authorList>
    </citation>
    <scope>IDENTIFICATION</scope>
</reference>
<evidence type="ECO:0000313" key="3">
    <source>
        <dbReference type="RefSeq" id="XP_014670160.1"/>
    </source>
</evidence>
<accession>A0ABM1ED89</accession>
<organism evidence="2 3">
    <name type="scientific">Priapulus caudatus</name>
    <name type="common">Priapulid worm</name>
    <dbReference type="NCBI Taxonomy" id="37621"/>
    <lineage>
        <taxon>Eukaryota</taxon>
        <taxon>Metazoa</taxon>
        <taxon>Ecdysozoa</taxon>
        <taxon>Scalidophora</taxon>
        <taxon>Priapulida</taxon>
        <taxon>Priapulimorpha</taxon>
        <taxon>Priapulimorphida</taxon>
        <taxon>Priapulidae</taxon>
        <taxon>Priapulus</taxon>
    </lineage>
</organism>